<gene>
    <name evidence="2" type="ORF">BC936DRAFT_141568</name>
</gene>
<evidence type="ECO:0000313" key="2">
    <source>
        <dbReference type="EMBL" id="RUO96715.1"/>
    </source>
</evidence>
<dbReference type="EMBL" id="RBNI01019957">
    <property type="protein sequence ID" value="RUO96715.1"/>
    <property type="molecule type" value="Genomic_DNA"/>
</dbReference>
<reference evidence="2 3" key="1">
    <citation type="journal article" date="2018" name="New Phytol.">
        <title>Phylogenomics of Endogonaceae and evolution of mycorrhizas within Mucoromycota.</title>
        <authorList>
            <person name="Chang Y."/>
            <person name="Desiro A."/>
            <person name="Na H."/>
            <person name="Sandor L."/>
            <person name="Lipzen A."/>
            <person name="Clum A."/>
            <person name="Barry K."/>
            <person name="Grigoriev I.V."/>
            <person name="Martin F.M."/>
            <person name="Stajich J.E."/>
            <person name="Smith M.E."/>
            <person name="Bonito G."/>
            <person name="Spatafora J.W."/>
        </authorList>
    </citation>
    <scope>NUCLEOTIDE SEQUENCE [LARGE SCALE GENOMIC DNA]</scope>
    <source>
        <strain evidence="2 3">GMNB39</strain>
    </source>
</reference>
<evidence type="ECO:0000313" key="3">
    <source>
        <dbReference type="Proteomes" id="UP000268093"/>
    </source>
</evidence>
<evidence type="ECO:0000256" key="1">
    <source>
        <dbReference type="SAM" id="MobiDB-lite"/>
    </source>
</evidence>
<comment type="caution">
    <text evidence="2">The sequence shown here is derived from an EMBL/GenBank/DDBJ whole genome shotgun (WGS) entry which is preliminary data.</text>
</comment>
<feature type="region of interest" description="Disordered" evidence="1">
    <location>
        <begin position="1"/>
        <end position="46"/>
    </location>
</feature>
<accession>A0A433A209</accession>
<keyword evidence="3" id="KW-1185">Reference proteome</keyword>
<organism evidence="2 3">
    <name type="scientific">Jimgerdemannia flammicorona</name>
    <dbReference type="NCBI Taxonomy" id="994334"/>
    <lineage>
        <taxon>Eukaryota</taxon>
        <taxon>Fungi</taxon>
        <taxon>Fungi incertae sedis</taxon>
        <taxon>Mucoromycota</taxon>
        <taxon>Mucoromycotina</taxon>
        <taxon>Endogonomycetes</taxon>
        <taxon>Endogonales</taxon>
        <taxon>Endogonaceae</taxon>
        <taxon>Jimgerdemannia</taxon>
    </lineage>
</organism>
<name>A0A433A209_9FUNG</name>
<proteinExistence type="predicted"/>
<feature type="non-terminal residue" evidence="2">
    <location>
        <position position="1"/>
    </location>
</feature>
<dbReference type="AlphaFoldDB" id="A0A433A209"/>
<protein>
    <submittedName>
        <fullName evidence="2">Uncharacterized protein</fullName>
    </submittedName>
</protein>
<dbReference type="Proteomes" id="UP000268093">
    <property type="component" value="Unassembled WGS sequence"/>
</dbReference>
<sequence length="146" mass="16500">LSTQPQGTQPQGTQPQGTQPQGTQPQGTQPQGTQLQGTQPQGMQPQVTHLKACNHSTIQIFLYRKTFAISFLDISTNHVNQLSIDFIQPRELCLSNTELSLLSPSISYIEILKCIDILCNRRRDREHTKHDKMRNLGSLSTYNNHF</sequence>